<keyword evidence="1" id="KW-0812">Transmembrane</keyword>
<dbReference type="AlphaFoldDB" id="R4WD61"/>
<feature type="transmembrane region" description="Helical" evidence="1">
    <location>
        <begin position="27"/>
        <end position="47"/>
    </location>
</feature>
<accession>R4WD61</accession>
<proteinExistence type="evidence at transcript level"/>
<keyword evidence="1" id="KW-0472">Membrane</keyword>
<name>R4WD61_RIPPE</name>
<reference evidence="2" key="1">
    <citation type="journal article" date="2013" name="PLoS ONE">
        <title>Gene expression in gut symbiotic organ of stinkbug affected by extracellular bacterial symbiont.</title>
        <authorList>
            <person name="Futahashi R."/>
            <person name="Tanaka K."/>
            <person name="Tanahashi M."/>
            <person name="Nikoh N."/>
            <person name="Kikuchi Y."/>
            <person name="Lee B.L."/>
            <person name="Fukatsu T."/>
        </authorList>
    </citation>
    <scope>NUCLEOTIDE SEQUENCE</scope>
    <source>
        <tissue evidence="2">Midgut</tissue>
    </source>
</reference>
<dbReference type="EMBL" id="AK417418">
    <property type="protein sequence ID" value="BAN20633.1"/>
    <property type="molecule type" value="mRNA"/>
</dbReference>
<organism evidence="2">
    <name type="scientific">Riptortus pedestris</name>
    <name type="common">Bean bug</name>
    <dbReference type="NCBI Taxonomy" id="329032"/>
    <lineage>
        <taxon>Eukaryota</taxon>
        <taxon>Metazoa</taxon>
        <taxon>Ecdysozoa</taxon>
        <taxon>Arthropoda</taxon>
        <taxon>Hexapoda</taxon>
        <taxon>Insecta</taxon>
        <taxon>Pterygota</taxon>
        <taxon>Neoptera</taxon>
        <taxon>Paraneoptera</taxon>
        <taxon>Hemiptera</taxon>
        <taxon>Heteroptera</taxon>
        <taxon>Panheteroptera</taxon>
        <taxon>Pentatomomorpha</taxon>
        <taxon>Coreoidea</taxon>
        <taxon>Alydidae</taxon>
        <taxon>Riptortus</taxon>
    </lineage>
</organism>
<sequence length="57" mass="5573">MGFLSWLIVTAVGGAVAFLCPPLIGGVAWMFGFGASGVAAGSIFSILQAGAMASPTP</sequence>
<evidence type="ECO:0000313" key="2">
    <source>
        <dbReference type="EMBL" id="BAN20633.1"/>
    </source>
</evidence>
<evidence type="ECO:0000256" key="1">
    <source>
        <dbReference type="SAM" id="Phobius"/>
    </source>
</evidence>
<protein>
    <submittedName>
        <fullName evidence="2">Uncharacterized protein</fullName>
    </submittedName>
</protein>
<keyword evidence="1" id="KW-1133">Transmembrane helix</keyword>